<dbReference type="PANTHER" id="PTHR10972">
    <property type="entry name" value="OXYSTEROL-BINDING PROTEIN-RELATED"/>
    <property type="match status" value="1"/>
</dbReference>
<proteinExistence type="inferred from homology"/>
<comment type="caution">
    <text evidence="4">The sequence shown here is derived from an EMBL/GenBank/DDBJ whole genome shotgun (WGS) entry which is preliminary data.</text>
</comment>
<organism evidence="4 5">
    <name type="scientific">Hohenbuehelia grisea</name>
    <dbReference type="NCBI Taxonomy" id="104357"/>
    <lineage>
        <taxon>Eukaryota</taxon>
        <taxon>Fungi</taxon>
        <taxon>Dikarya</taxon>
        <taxon>Basidiomycota</taxon>
        <taxon>Agaricomycotina</taxon>
        <taxon>Agaricomycetes</taxon>
        <taxon>Agaricomycetidae</taxon>
        <taxon>Agaricales</taxon>
        <taxon>Pleurotineae</taxon>
        <taxon>Pleurotaceae</taxon>
        <taxon>Hohenbuehelia</taxon>
    </lineage>
</organism>
<evidence type="ECO:0000313" key="5">
    <source>
        <dbReference type="Proteomes" id="UP001556367"/>
    </source>
</evidence>
<evidence type="ECO:0000256" key="2">
    <source>
        <dbReference type="ARBA" id="ARBA00022553"/>
    </source>
</evidence>
<keyword evidence="5" id="KW-1185">Reference proteome</keyword>
<evidence type="ECO:0000313" key="4">
    <source>
        <dbReference type="EMBL" id="KAL0956872.1"/>
    </source>
</evidence>
<comment type="similarity">
    <text evidence="1">Belongs to the OSBP family.</text>
</comment>
<name>A0ABR3JMX7_9AGAR</name>
<feature type="region of interest" description="Disordered" evidence="3">
    <location>
        <begin position="285"/>
        <end position="316"/>
    </location>
</feature>
<keyword evidence="2" id="KW-0597">Phosphoprotein</keyword>
<reference evidence="5" key="1">
    <citation type="submission" date="2024-06" db="EMBL/GenBank/DDBJ databases">
        <title>Multi-omics analyses provide insights into the biosynthesis of the anticancer antibiotic pleurotin in Hohenbuehelia grisea.</title>
        <authorList>
            <person name="Weaver J.A."/>
            <person name="Alberti F."/>
        </authorList>
    </citation>
    <scope>NUCLEOTIDE SEQUENCE [LARGE SCALE GENOMIC DNA]</scope>
    <source>
        <strain evidence="5">T-177</strain>
    </source>
</reference>
<sequence>MRCVLEFKHTANQVSGVVHSSSDDVVACLDGKKDDQIAQTLDSDHFRVLCRVTQPPKNVHGYYGFTSFGMTLNETDGRALEEGDLDTAEVEKVRVEEAQRGRRRREEGDEWVYAGGYYVFGGTSPWMDGRICPIMLRPVISLDKTSFQDAHQQQPSIYGCHTPQKAKVTSSATPSRNAMSVVSASPKSSLSSLRVTSSKPSTPHAVSPFKRAGGIANVVVPDLVCATVRTTRPHTAHFELKVRGPQRRSITNVASDAGSLNKERTHYGSISSHHASPLAVLHRYQPPSRSPYRRAPSASASWPKSPQHSFPSRPARYQHRLYSADSALSHPGPPINGSTV</sequence>
<protein>
    <submittedName>
        <fullName evidence="4">Uncharacterized protein</fullName>
    </submittedName>
</protein>
<feature type="compositionally biased region" description="Low complexity" evidence="3">
    <location>
        <begin position="293"/>
        <end position="306"/>
    </location>
</feature>
<dbReference type="Gene3D" id="3.30.70.3490">
    <property type="match status" value="1"/>
</dbReference>
<dbReference type="Pfam" id="PF01237">
    <property type="entry name" value="Oxysterol_BP"/>
    <property type="match status" value="1"/>
</dbReference>
<dbReference type="InterPro" id="IPR037239">
    <property type="entry name" value="OSBP_sf"/>
</dbReference>
<dbReference type="SUPFAM" id="SSF144000">
    <property type="entry name" value="Oxysterol-binding protein-like"/>
    <property type="match status" value="1"/>
</dbReference>
<dbReference type="InterPro" id="IPR000648">
    <property type="entry name" value="Oxysterol-bd"/>
</dbReference>
<dbReference type="PANTHER" id="PTHR10972:SF205">
    <property type="entry name" value="OXYSTEROL-BINDING PROTEIN 1"/>
    <property type="match status" value="1"/>
</dbReference>
<gene>
    <name evidence="4" type="ORF">HGRIS_002980</name>
</gene>
<dbReference type="EMBL" id="JASNQZ010000006">
    <property type="protein sequence ID" value="KAL0956872.1"/>
    <property type="molecule type" value="Genomic_DNA"/>
</dbReference>
<dbReference type="Proteomes" id="UP001556367">
    <property type="component" value="Unassembled WGS sequence"/>
</dbReference>
<evidence type="ECO:0000256" key="1">
    <source>
        <dbReference type="ARBA" id="ARBA00008842"/>
    </source>
</evidence>
<evidence type="ECO:0000256" key="3">
    <source>
        <dbReference type="SAM" id="MobiDB-lite"/>
    </source>
</evidence>
<accession>A0ABR3JMX7</accession>